<keyword evidence="3" id="KW-1185">Reference proteome</keyword>
<evidence type="ECO:0000256" key="1">
    <source>
        <dbReference type="SAM" id="Phobius"/>
    </source>
</evidence>
<evidence type="ECO:0000313" key="3">
    <source>
        <dbReference type="Proteomes" id="UP000030101"/>
    </source>
</evidence>
<organism evidence="2 3">
    <name type="scientific">Porphyromonas canoris</name>
    <dbReference type="NCBI Taxonomy" id="36875"/>
    <lineage>
        <taxon>Bacteria</taxon>
        <taxon>Pseudomonadati</taxon>
        <taxon>Bacteroidota</taxon>
        <taxon>Bacteroidia</taxon>
        <taxon>Bacteroidales</taxon>
        <taxon>Porphyromonadaceae</taxon>
        <taxon>Porphyromonas</taxon>
    </lineage>
</organism>
<accession>A0ABR4XKQ6</accession>
<reference evidence="2 3" key="1">
    <citation type="submission" date="2014-08" db="EMBL/GenBank/DDBJ databases">
        <title>Porphyromonas canoris strain:OH2762 Genome sequencing.</title>
        <authorList>
            <person name="Wallis C."/>
            <person name="Deusch O."/>
            <person name="O'Flynn C."/>
            <person name="Davis I."/>
            <person name="Jospin G."/>
            <person name="Darling A.E."/>
            <person name="Coil D.A."/>
            <person name="Alexiev A."/>
            <person name="Horsfall A."/>
            <person name="Kirkwood N."/>
            <person name="Harris S."/>
            <person name="Eisen J.A."/>
        </authorList>
    </citation>
    <scope>NUCLEOTIDE SEQUENCE [LARGE SCALE GENOMIC DNA]</scope>
    <source>
        <strain evidence="3">COT-108 OH2762</strain>
    </source>
</reference>
<feature type="transmembrane region" description="Helical" evidence="1">
    <location>
        <begin position="36"/>
        <end position="54"/>
    </location>
</feature>
<dbReference type="RefSeq" id="WP_036791914.1">
    <property type="nucleotide sequence ID" value="NZ_JQZV01000013.1"/>
</dbReference>
<dbReference type="EMBL" id="JQZV01000013">
    <property type="protein sequence ID" value="KGN92054.1"/>
    <property type="molecule type" value="Genomic_DNA"/>
</dbReference>
<proteinExistence type="predicted"/>
<protein>
    <submittedName>
        <fullName evidence="2">Uncharacterized protein</fullName>
    </submittedName>
</protein>
<dbReference type="Proteomes" id="UP000030101">
    <property type="component" value="Unassembled WGS sequence"/>
</dbReference>
<keyword evidence="1" id="KW-0812">Transmembrane</keyword>
<evidence type="ECO:0000313" key="2">
    <source>
        <dbReference type="EMBL" id="KGN92054.1"/>
    </source>
</evidence>
<sequence>MRPKRKKLKPLHIAVAIALWVAMVGYILMYTKKIDGPIVLTILMSGAFIGVAIYNNSKKKSP</sequence>
<gene>
    <name evidence="2" type="ORF">HQ43_08400</name>
</gene>
<feature type="transmembrane region" description="Helical" evidence="1">
    <location>
        <begin position="12"/>
        <end position="30"/>
    </location>
</feature>
<keyword evidence="1" id="KW-1133">Transmembrane helix</keyword>
<keyword evidence="1" id="KW-0472">Membrane</keyword>
<comment type="caution">
    <text evidence="2">The sequence shown here is derived from an EMBL/GenBank/DDBJ whole genome shotgun (WGS) entry which is preliminary data.</text>
</comment>
<name>A0ABR4XKQ6_9PORP</name>